<sequence length="420" mass="44720">MYMLKRLNRKALNYLSVVLVITTLIIFPPAVTPQFPFLALSSDISQVSAQTPKPEGEESESSKPKEPELPLSQEGKEEGIDFFKMGMGAIAGLVLFIYGVTRLAEGLEDIGEERMKGLLSKFTTNRLAGVATGAVATTFLESSSVTIILVIAMVSASVLTFTQSLGVVLGSNIGTAVGAQIISLNIELYVPILMLAGLLVFFLGKTPRIKTIGIVLLGFGLMFYGLEAIDSAMEPFRDYEPFLNWMESLGRNPILGALVGAIFTVIIQSSSATVAIIVTLAGSGLIALPTGIAIMLGAEVGTCADTLVATIGRGSAALRTGLFHLFFNLGSAAVGILLAPQLSRLTEALSGNDVGRQIANAQMMFNIIGVIAVVGFLPIIARMLEKLVPETDADRQRQQRQQEKQQANAEGNPQTEPSTR</sequence>
<evidence type="ECO:0000256" key="7">
    <source>
        <dbReference type="SAM" id="Phobius"/>
    </source>
</evidence>
<gene>
    <name evidence="8" type="ORF">KME15_27855</name>
</gene>
<feature type="transmembrane region" description="Helical" evidence="7">
    <location>
        <begin position="363"/>
        <end position="381"/>
    </location>
</feature>
<evidence type="ECO:0000256" key="4">
    <source>
        <dbReference type="ARBA" id="ARBA00022989"/>
    </source>
</evidence>
<feature type="region of interest" description="Disordered" evidence="6">
    <location>
        <begin position="391"/>
        <end position="420"/>
    </location>
</feature>
<comment type="caution">
    <text evidence="8">The sequence shown here is derived from an EMBL/GenBank/DDBJ whole genome shotgun (WGS) entry which is preliminary data.</text>
</comment>
<keyword evidence="3 7" id="KW-0812">Transmembrane</keyword>
<dbReference type="Pfam" id="PF02690">
    <property type="entry name" value="Na_Pi_cotrans"/>
    <property type="match status" value="2"/>
</dbReference>
<feature type="region of interest" description="Disordered" evidence="6">
    <location>
        <begin position="48"/>
        <end position="71"/>
    </location>
</feature>
<proteinExistence type="predicted"/>
<keyword evidence="4 7" id="KW-1133">Transmembrane helix</keyword>
<accession>A0A951UQJ9</accession>
<dbReference type="Proteomes" id="UP000757435">
    <property type="component" value="Unassembled WGS sequence"/>
</dbReference>
<dbReference type="PANTHER" id="PTHR10010:SF46">
    <property type="entry name" value="SODIUM-DEPENDENT PHOSPHATE TRANSPORT PROTEIN 2B"/>
    <property type="match status" value="1"/>
</dbReference>
<feature type="transmembrane region" description="Helical" evidence="7">
    <location>
        <begin position="322"/>
        <end position="343"/>
    </location>
</feature>
<feature type="transmembrane region" description="Helical" evidence="7">
    <location>
        <begin position="82"/>
        <end position="101"/>
    </location>
</feature>
<evidence type="ECO:0000256" key="3">
    <source>
        <dbReference type="ARBA" id="ARBA00022692"/>
    </source>
</evidence>
<evidence type="ECO:0000256" key="6">
    <source>
        <dbReference type="SAM" id="MobiDB-lite"/>
    </source>
</evidence>
<dbReference type="AlphaFoldDB" id="A0A951UQJ9"/>
<dbReference type="GO" id="GO:0005436">
    <property type="term" value="F:sodium:phosphate symporter activity"/>
    <property type="evidence" value="ECO:0007669"/>
    <property type="project" value="InterPro"/>
</dbReference>
<feature type="compositionally biased region" description="Basic and acidic residues" evidence="6">
    <location>
        <begin position="54"/>
        <end position="71"/>
    </location>
</feature>
<evidence type="ECO:0000313" key="8">
    <source>
        <dbReference type="EMBL" id="MBW4662480.1"/>
    </source>
</evidence>
<evidence type="ECO:0000256" key="5">
    <source>
        <dbReference type="ARBA" id="ARBA00023136"/>
    </source>
</evidence>
<feature type="transmembrane region" description="Helical" evidence="7">
    <location>
        <begin position="12"/>
        <end position="31"/>
    </location>
</feature>
<dbReference type="EMBL" id="JAHHHD010000079">
    <property type="protein sequence ID" value="MBW4662480.1"/>
    <property type="molecule type" value="Genomic_DNA"/>
</dbReference>
<dbReference type="PANTHER" id="PTHR10010">
    <property type="entry name" value="SOLUTE CARRIER FAMILY 34 SODIUM PHOSPHATE , MEMBER 2-RELATED"/>
    <property type="match status" value="1"/>
</dbReference>
<name>A0A951UQJ9_9CYAN</name>
<feature type="transmembrane region" description="Helical" evidence="7">
    <location>
        <begin position="254"/>
        <end position="280"/>
    </location>
</feature>
<keyword evidence="5 7" id="KW-0472">Membrane</keyword>
<reference evidence="8" key="1">
    <citation type="submission" date="2021-05" db="EMBL/GenBank/DDBJ databases">
        <authorList>
            <person name="Pietrasiak N."/>
            <person name="Ward R."/>
            <person name="Stajich J.E."/>
            <person name="Kurbessoian T."/>
        </authorList>
    </citation>
    <scope>NUCLEOTIDE SEQUENCE</scope>
    <source>
        <strain evidence="8">UHER 2000/2452</strain>
    </source>
</reference>
<feature type="transmembrane region" description="Helical" evidence="7">
    <location>
        <begin position="209"/>
        <end position="233"/>
    </location>
</feature>
<feature type="compositionally biased region" description="Basic and acidic residues" evidence="6">
    <location>
        <begin position="391"/>
        <end position="403"/>
    </location>
</feature>
<comment type="subcellular location">
    <subcellularLocation>
        <location evidence="1">Cell membrane</location>
        <topology evidence="1">Multi-pass membrane protein</topology>
    </subcellularLocation>
</comment>
<dbReference type="GO" id="GO:0005886">
    <property type="term" value="C:plasma membrane"/>
    <property type="evidence" value="ECO:0007669"/>
    <property type="project" value="UniProtKB-SubCell"/>
</dbReference>
<reference evidence="8" key="2">
    <citation type="journal article" date="2022" name="Microbiol. Resour. Announc.">
        <title>Metagenome Sequencing to Explore Phylogenomics of Terrestrial Cyanobacteria.</title>
        <authorList>
            <person name="Ward R.D."/>
            <person name="Stajich J.E."/>
            <person name="Johansen J.R."/>
            <person name="Huntemann M."/>
            <person name="Clum A."/>
            <person name="Foster B."/>
            <person name="Foster B."/>
            <person name="Roux S."/>
            <person name="Palaniappan K."/>
            <person name="Varghese N."/>
            <person name="Mukherjee S."/>
            <person name="Reddy T.B.K."/>
            <person name="Daum C."/>
            <person name="Copeland A."/>
            <person name="Chen I.A."/>
            <person name="Ivanova N.N."/>
            <person name="Kyrpides N.C."/>
            <person name="Shapiro N."/>
            <person name="Eloe-Fadrosh E.A."/>
            <person name="Pietrasiak N."/>
        </authorList>
    </citation>
    <scope>NUCLEOTIDE SEQUENCE</scope>
    <source>
        <strain evidence="8">UHER 2000/2452</strain>
    </source>
</reference>
<dbReference type="GO" id="GO:0044341">
    <property type="term" value="P:sodium-dependent phosphate transport"/>
    <property type="evidence" value="ECO:0007669"/>
    <property type="project" value="InterPro"/>
</dbReference>
<keyword evidence="2" id="KW-1003">Cell membrane</keyword>
<dbReference type="InterPro" id="IPR003841">
    <property type="entry name" value="Na/Pi_transpt"/>
</dbReference>
<organism evidence="8 9">
    <name type="scientific">Drouetiella hepatica Uher 2000/2452</name>
    <dbReference type="NCBI Taxonomy" id="904376"/>
    <lineage>
        <taxon>Bacteria</taxon>
        <taxon>Bacillati</taxon>
        <taxon>Cyanobacteriota</taxon>
        <taxon>Cyanophyceae</taxon>
        <taxon>Oculatellales</taxon>
        <taxon>Oculatellaceae</taxon>
        <taxon>Drouetiella</taxon>
    </lineage>
</organism>
<feature type="transmembrane region" description="Helical" evidence="7">
    <location>
        <begin position="146"/>
        <end position="169"/>
    </location>
</feature>
<feature type="transmembrane region" description="Helical" evidence="7">
    <location>
        <begin position="181"/>
        <end position="203"/>
    </location>
</feature>
<evidence type="ECO:0000256" key="1">
    <source>
        <dbReference type="ARBA" id="ARBA00004651"/>
    </source>
</evidence>
<evidence type="ECO:0000313" key="9">
    <source>
        <dbReference type="Proteomes" id="UP000757435"/>
    </source>
</evidence>
<feature type="compositionally biased region" description="Polar residues" evidence="6">
    <location>
        <begin position="407"/>
        <end position="420"/>
    </location>
</feature>
<evidence type="ECO:0000256" key="2">
    <source>
        <dbReference type="ARBA" id="ARBA00022475"/>
    </source>
</evidence>
<protein>
    <submittedName>
        <fullName evidence="8">Na/Pi symporter</fullName>
    </submittedName>
</protein>
<dbReference type="NCBIfam" id="NF037997">
    <property type="entry name" value="Na_Pi_symport"/>
    <property type="match status" value="1"/>
</dbReference>